<protein>
    <submittedName>
        <fullName evidence="3">Predicted ATP-dependent carboligase, ATP-grasp superfamily</fullName>
    </submittedName>
</protein>
<dbReference type="PROSITE" id="PS50975">
    <property type="entry name" value="ATP_GRASP"/>
    <property type="match status" value="1"/>
</dbReference>
<dbReference type="Gene3D" id="3.40.50.20">
    <property type="match status" value="1"/>
</dbReference>
<keyword evidence="1" id="KW-0547">Nucleotide-binding</keyword>
<dbReference type="OrthoDB" id="11959at2157"/>
<evidence type="ECO:0000259" key="2">
    <source>
        <dbReference type="PROSITE" id="PS50975"/>
    </source>
</evidence>
<organism evidence="3 4">
    <name type="scientific">Halomicrobium zhouii</name>
    <dbReference type="NCBI Taxonomy" id="767519"/>
    <lineage>
        <taxon>Archaea</taxon>
        <taxon>Methanobacteriati</taxon>
        <taxon>Methanobacteriota</taxon>
        <taxon>Stenosarchaea group</taxon>
        <taxon>Halobacteria</taxon>
        <taxon>Halobacteriales</taxon>
        <taxon>Haloarculaceae</taxon>
        <taxon>Halomicrobium</taxon>
    </lineage>
</organism>
<dbReference type="RefSeq" id="WP_089812695.1">
    <property type="nucleotide sequence ID" value="NZ_FOZK01000001.1"/>
</dbReference>
<dbReference type="STRING" id="767519.SAMN05216559_0012"/>
<keyword evidence="1" id="KW-0067">ATP-binding</keyword>
<feature type="domain" description="ATP-grasp" evidence="2">
    <location>
        <begin position="121"/>
        <end position="311"/>
    </location>
</feature>
<dbReference type="SUPFAM" id="SSF56059">
    <property type="entry name" value="Glutathione synthetase ATP-binding domain-like"/>
    <property type="match status" value="1"/>
</dbReference>
<dbReference type="AlphaFoldDB" id="A0A1I6K157"/>
<keyword evidence="3" id="KW-0436">Ligase</keyword>
<keyword evidence="4" id="KW-1185">Reference proteome</keyword>
<proteinExistence type="predicted"/>
<evidence type="ECO:0000313" key="4">
    <source>
        <dbReference type="Proteomes" id="UP000199062"/>
    </source>
</evidence>
<dbReference type="Gene3D" id="3.30.470.20">
    <property type="entry name" value="ATP-grasp fold, B domain"/>
    <property type="match status" value="1"/>
</dbReference>
<reference evidence="3 4" key="1">
    <citation type="submission" date="2016-10" db="EMBL/GenBank/DDBJ databases">
        <authorList>
            <person name="de Groot N.N."/>
        </authorList>
    </citation>
    <scope>NUCLEOTIDE SEQUENCE [LARGE SCALE GENOMIC DNA]</scope>
    <source>
        <strain evidence="3 4">CGMCC 1.10457</strain>
    </source>
</reference>
<dbReference type="Proteomes" id="UP000199062">
    <property type="component" value="Unassembled WGS sequence"/>
</dbReference>
<dbReference type="GO" id="GO:0046872">
    <property type="term" value="F:metal ion binding"/>
    <property type="evidence" value="ECO:0007669"/>
    <property type="project" value="InterPro"/>
</dbReference>
<gene>
    <name evidence="3" type="ORF">SAMN05216559_0012</name>
</gene>
<name>A0A1I6K157_9EURY</name>
<dbReference type="InterPro" id="IPR011761">
    <property type="entry name" value="ATP-grasp"/>
</dbReference>
<dbReference type="GO" id="GO:0016874">
    <property type="term" value="F:ligase activity"/>
    <property type="evidence" value="ECO:0007669"/>
    <property type="project" value="UniProtKB-KW"/>
</dbReference>
<dbReference type="Pfam" id="PF15632">
    <property type="entry name" value="ATPgrasp_Ter"/>
    <property type="match status" value="1"/>
</dbReference>
<sequence length="393" mass="44304">MKRSSVVVPSATATSSVAFHRSLGRRGIRTIAVSETEDDPAFRSRYCDESVVVPDPAEDITDYKDALLALAARPDVETIVPLREEDIYVLSKYRAAFGEHVATPWPSFETLRTAHDRDRLFAAAREAGVSVPETQPIDDVDDWSRELVVKSRFALLADEYVPERLNDEIVDGGSATFLRPNERPDVEALKSEFKHEPHVQKYLRGTEYSLGVLYEDGEPVVETQKRVIRGEHYYCGPSVYHESVDIPELEAVGRDLLTHLGWHGPADVDIIRDEETGEYKLLEINPRFWATVQMEIHAGFDFPYYYWNLARDEPVQAIPTAEAGVTSHFLLGELSYLTSILTEDHPLCTRPSAPSEALEIGKSVLRDRRSDLLTFDDPRPFVTCLANEVRGIT</sequence>
<dbReference type="GO" id="GO:0005524">
    <property type="term" value="F:ATP binding"/>
    <property type="evidence" value="ECO:0007669"/>
    <property type="project" value="UniProtKB-UniRule"/>
</dbReference>
<accession>A0A1I6K157</accession>
<evidence type="ECO:0000256" key="1">
    <source>
        <dbReference type="PROSITE-ProRule" id="PRU00409"/>
    </source>
</evidence>
<dbReference type="EMBL" id="FOZK01000001">
    <property type="protein sequence ID" value="SFR84985.1"/>
    <property type="molecule type" value="Genomic_DNA"/>
</dbReference>
<evidence type="ECO:0000313" key="3">
    <source>
        <dbReference type="EMBL" id="SFR84985.1"/>
    </source>
</evidence>